<sequence length="158" mass="17886">MRKSVILLSTLFIALSFVGCKPKQSAYRQVYEQAKQREIAQNNQSTTAPQVEEEDVIVSKPAQSDVTVRKERFTVMDGEDQSRLQRFSVVVGSFSNPTNARGRKAEVEALGYKALLVENEMGMLRVIASSFPTRDQAVTSRDALRERYPDAWLLELDR</sequence>
<dbReference type="Gene3D" id="3.30.70.1070">
    <property type="entry name" value="Sporulation related repeat"/>
    <property type="match status" value="1"/>
</dbReference>
<organism evidence="2 3">
    <name type="scientific">Porphyromonas miyakawae</name>
    <dbReference type="NCBI Taxonomy" id="3137470"/>
    <lineage>
        <taxon>Bacteria</taxon>
        <taxon>Pseudomonadati</taxon>
        <taxon>Bacteroidota</taxon>
        <taxon>Bacteroidia</taxon>
        <taxon>Bacteroidales</taxon>
        <taxon>Porphyromonadaceae</taxon>
        <taxon>Porphyromonas</taxon>
    </lineage>
</organism>
<evidence type="ECO:0000313" key="3">
    <source>
        <dbReference type="Proteomes" id="UP001628220"/>
    </source>
</evidence>
<evidence type="ECO:0000313" key="2">
    <source>
        <dbReference type="EMBL" id="GAB1252325.1"/>
    </source>
</evidence>
<dbReference type="InterPro" id="IPR007730">
    <property type="entry name" value="SPOR-like_dom"/>
</dbReference>
<evidence type="ECO:0000259" key="1">
    <source>
        <dbReference type="PROSITE" id="PS51724"/>
    </source>
</evidence>
<name>A0ABQ0E3L2_9PORP</name>
<dbReference type="EMBL" id="BAAFSF010000004">
    <property type="protein sequence ID" value="GAB1252325.1"/>
    <property type="molecule type" value="Genomic_DNA"/>
</dbReference>
<accession>A0ABQ0E3L2</accession>
<comment type="caution">
    <text evidence="2">The sequence shown here is derived from an EMBL/GenBank/DDBJ whole genome shotgun (WGS) entry which is preliminary data.</text>
</comment>
<dbReference type="InterPro" id="IPR036680">
    <property type="entry name" value="SPOR-like_sf"/>
</dbReference>
<protein>
    <submittedName>
        <fullName evidence="2">SPOR domain-containing protein</fullName>
    </submittedName>
</protein>
<feature type="domain" description="SPOR" evidence="1">
    <location>
        <begin position="81"/>
        <end position="158"/>
    </location>
</feature>
<dbReference type="Pfam" id="PF05036">
    <property type="entry name" value="SPOR"/>
    <property type="match status" value="1"/>
</dbReference>
<dbReference type="PROSITE" id="PS51724">
    <property type="entry name" value="SPOR"/>
    <property type="match status" value="1"/>
</dbReference>
<dbReference type="SUPFAM" id="SSF110997">
    <property type="entry name" value="Sporulation related repeat"/>
    <property type="match status" value="1"/>
</dbReference>
<gene>
    <name evidence="2" type="ORF">Tsumi_14310</name>
</gene>
<keyword evidence="3" id="KW-1185">Reference proteome</keyword>
<dbReference type="Proteomes" id="UP001628220">
    <property type="component" value="Unassembled WGS sequence"/>
</dbReference>
<reference evidence="2 3" key="1">
    <citation type="journal article" date="2025" name="Int. J. Syst. Evol. Microbiol.">
        <title>Desulfovibrio falkowii sp. nov., Porphyromonas miyakawae sp. nov., Mediterraneibacter flintii sp. nov. and Owariibacterium komagatae gen. nov., sp. nov., isolated from human faeces.</title>
        <authorList>
            <person name="Hamaguchi T."/>
            <person name="Ohara M."/>
            <person name="Hisatomi A."/>
            <person name="Sekiguchi K."/>
            <person name="Takeda J.I."/>
            <person name="Ueyama J."/>
            <person name="Ito M."/>
            <person name="Nishiwaki H."/>
            <person name="Ogi T."/>
            <person name="Hirayama M."/>
            <person name="Ohkuma M."/>
            <person name="Sakamoto M."/>
            <person name="Ohno K."/>
        </authorList>
    </citation>
    <scope>NUCLEOTIDE SEQUENCE [LARGE SCALE GENOMIC DNA]</scope>
    <source>
        <strain evidence="2 3">13CB11C</strain>
    </source>
</reference>
<proteinExistence type="predicted"/>
<dbReference type="PROSITE" id="PS51257">
    <property type="entry name" value="PROKAR_LIPOPROTEIN"/>
    <property type="match status" value="1"/>
</dbReference>
<dbReference type="RefSeq" id="WP_411916081.1">
    <property type="nucleotide sequence ID" value="NZ_BAAFSF010000004.1"/>
</dbReference>